<dbReference type="InterPro" id="IPR029058">
    <property type="entry name" value="AB_hydrolase_fold"/>
</dbReference>
<protein>
    <submittedName>
        <fullName evidence="4">Prolyl oligopeptidase family serine peptidase</fullName>
    </submittedName>
</protein>
<dbReference type="PANTHER" id="PTHR22946:SF9">
    <property type="entry name" value="POLYKETIDE TRANSFERASE AF380"/>
    <property type="match status" value="1"/>
</dbReference>
<evidence type="ECO:0000259" key="3">
    <source>
        <dbReference type="Pfam" id="PF00326"/>
    </source>
</evidence>
<dbReference type="Proteomes" id="UP000473699">
    <property type="component" value="Unassembled WGS sequence"/>
</dbReference>
<evidence type="ECO:0000313" key="4">
    <source>
        <dbReference type="EMBL" id="MST55570.1"/>
    </source>
</evidence>
<organism evidence="4 5">
    <name type="scientific">Pyramidobacter porci</name>
    <dbReference type="NCBI Taxonomy" id="2605789"/>
    <lineage>
        <taxon>Bacteria</taxon>
        <taxon>Thermotogati</taxon>
        <taxon>Synergistota</taxon>
        <taxon>Synergistia</taxon>
        <taxon>Synergistales</taxon>
        <taxon>Dethiosulfovibrionaceae</taxon>
        <taxon>Pyramidobacter</taxon>
    </lineage>
</organism>
<feature type="domain" description="Peptidase S9 prolyl oligopeptidase catalytic" evidence="3">
    <location>
        <begin position="140"/>
        <end position="272"/>
    </location>
</feature>
<proteinExistence type="predicted"/>
<feature type="signal peptide" evidence="2">
    <location>
        <begin position="1"/>
        <end position="32"/>
    </location>
</feature>
<dbReference type="InterPro" id="IPR001375">
    <property type="entry name" value="Peptidase_S9_cat"/>
</dbReference>
<dbReference type="SUPFAM" id="SSF53474">
    <property type="entry name" value="alpha/beta-Hydrolases"/>
    <property type="match status" value="1"/>
</dbReference>
<dbReference type="GO" id="GO:0052689">
    <property type="term" value="F:carboxylic ester hydrolase activity"/>
    <property type="evidence" value="ECO:0007669"/>
    <property type="project" value="UniProtKB-ARBA"/>
</dbReference>
<keyword evidence="5" id="KW-1185">Reference proteome</keyword>
<dbReference type="Gene3D" id="3.40.50.1820">
    <property type="entry name" value="alpha/beta hydrolase"/>
    <property type="match status" value="1"/>
</dbReference>
<name>A0A6L5YBG8_9BACT</name>
<evidence type="ECO:0000313" key="5">
    <source>
        <dbReference type="Proteomes" id="UP000473699"/>
    </source>
</evidence>
<accession>A0A6L5YBG8</accession>
<dbReference type="EMBL" id="VUNH01000005">
    <property type="protein sequence ID" value="MST55570.1"/>
    <property type="molecule type" value="Genomic_DNA"/>
</dbReference>
<evidence type="ECO:0000256" key="2">
    <source>
        <dbReference type="SAM" id="SignalP"/>
    </source>
</evidence>
<dbReference type="PANTHER" id="PTHR22946">
    <property type="entry name" value="DIENELACTONE HYDROLASE DOMAIN-CONTAINING PROTEIN-RELATED"/>
    <property type="match status" value="1"/>
</dbReference>
<evidence type="ECO:0000256" key="1">
    <source>
        <dbReference type="ARBA" id="ARBA00022801"/>
    </source>
</evidence>
<reference evidence="4 5" key="1">
    <citation type="submission" date="2019-08" db="EMBL/GenBank/DDBJ databases">
        <title>In-depth cultivation of the pig gut microbiome towards novel bacterial diversity and tailored functional studies.</title>
        <authorList>
            <person name="Wylensek D."/>
            <person name="Hitch T.C.A."/>
            <person name="Clavel T."/>
        </authorList>
    </citation>
    <scope>NUCLEOTIDE SEQUENCE [LARGE SCALE GENOMIC DNA]</scope>
    <source>
        <strain evidence="4 5">SM-530-WT-4B</strain>
    </source>
</reference>
<comment type="caution">
    <text evidence="4">The sequence shown here is derived from an EMBL/GenBank/DDBJ whole genome shotgun (WGS) entry which is preliminary data.</text>
</comment>
<dbReference type="AlphaFoldDB" id="A0A6L5YBG8"/>
<dbReference type="GO" id="GO:0008236">
    <property type="term" value="F:serine-type peptidase activity"/>
    <property type="evidence" value="ECO:0007669"/>
    <property type="project" value="InterPro"/>
</dbReference>
<keyword evidence="1" id="KW-0378">Hydrolase</keyword>
<dbReference type="InterPro" id="IPR050261">
    <property type="entry name" value="FrsA_esterase"/>
</dbReference>
<sequence>MRTQEKISMRKKLFALFAFVVSAALFAVGASAAPAAKDKDELDLYAYTVADLNVVNPETGRTLRGRLYRPVTAGRTPLAICAHELGSNYARRWPQYGKSLASHGAAVYTFDFAGGGPKERADGTPGSHSDGETTEMSVMTEVKDLEAVLAAAKTWDFVDSGRIALIGGSQGGAVSVVAAARHAGDFKTLVLLYPALLIRDDLHKKFASADACPPVYKYNGWLDVSPVYVKDMWDYDLYVDMPKYDGPVLILHGDRDEIVPMSYSERAAAARKNTKSGGRRRFPCGKRRGGFRFSFAVNPLPARAAAKFA</sequence>
<keyword evidence="2" id="KW-0732">Signal</keyword>
<dbReference type="GO" id="GO:0006508">
    <property type="term" value="P:proteolysis"/>
    <property type="evidence" value="ECO:0007669"/>
    <property type="project" value="InterPro"/>
</dbReference>
<gene>
    <name evidence="4" type="ORF">FYJ74_05920</name>
</gene>
<feature type="chain" id="PRO_5027085760" evidence="2">
    <location>
        <begin position="33"/>
        <end position="309"/>
    </location>
</feature>
<dbReference type="Pfam" id="PF00326">
    <property type="entry name" value="Peptidase_S9"/>
    <property type="match status" value="1"/>
</dbReference>